<organism evidence="3 4">
    <name type="scientific">Potamilus streckersoni</name>
    <dbReference type="NCBI Taxonomy" id="2493646"/>
    <lineage>
        <taxon>Eukaryota</taxon>
        <taxon>Metazoa</taxon>
        <taxon>Spiralia</taxon>
        <taxon>Lophotrochozoa</taxon>
        <taxon>Mollusca</taxon>
        <taxon>Bivalvia</taxon>
        <taxon>Autobranchia</taxon>
        <taxon>Heteroconchia</taxon>
        <taxon>Palaeoheterodonta</taxon>
        <taxon>Unionida</taxon>
        <taxon>Unionoidea</taxon>
        <taxon>Unionidae</taxon>
        <taxon>Ambleminae</taxon>
        <taxon>Lampsilini</taxon>
        <taxon>Potamilus</taxon>
    </lineage>
</organism>
<feature type="region of interest" description="Disordered" evidence="1">
    <location>
        <begin position="351"/>
        <end position="388"/>
    </location>
</feature>
<feature type="compositionally biased region" description="Polar residues" evidence="1">
    <location>
        <begin position="195"/>
        <end position="218"/>
    </location>
</feature>
<feature type="region of interest" description="Disordered" evidence="1">
    <location>
        <begin position="195"/>
        <end position="336"/>
    </location>
</feature>
<evidence type="ECO:0000313" key="4">
    <source>
        <dbReference type="Proteomes" id="UP001195483"/>
    </source>
</evidence>
<dbReference type="Proteomes" id="UP001195483">
    <property type="component" value="Unassembled WGS sequence"/>
</dbReference>
<proteinExistence type="predicted"/>
<evidence type="ECO:0000256" key="2">
    <source>
        <dbReference type="SAM" id="SignalP"/>
    </source>
</evidence>
<feature type="chain" id="PRO_5042080787" evidence="2">
    <location>
        <begin position="20"/>
        <end position="479"/>
    </location>
</feature>
<gene>
    <name evidence="3" type="ORF">CHS0354_014517</name>
</gene>
<reference evidence="3" key="2">
    <citation type="journal article" date="2021" name="Genome Biol. Evol.">
        <title>Developing a high-quality reference genome for a parasitic bivalve with doubly uniparental inheritance (Bivalvia: Unionida).</title>
        <authorList>
            <person name="Smith C.H."/>
        </authorList>
    </citation>
    <scope>NUCLEOTIDE SEQUENCE</scope>
    <source>
        <strain evidence="3">CHS0354</strain>
        <tissue evidence="3">Mantle</tissue>
    </source>
</reference>
<evidence type="ECO:0000256" key="1">
    <source>
        <dbReference type="SAM" id="MobiDB-lite"/>
    </source>
</evidence>
<protein>
    <submittedName>
        <fullName evidence="3">Uncharacterized protein</fullName>
    </submittedName>
</protein>
<reference evidence="3" key="1">
    <citation type="journal article" date="2021" name="Genome Biol. Evol.">
        <title>A High-Quality Reference Genome for a Parasitic Bivalve with Doubly Uniparental Inheritance (Bivalvia: Unionida).</title>
        <authorList>
            <person name="Smith C.H."/>
        </authorList>
    </citation>
    <scope>NUCLEOTIDE SEQUENCE</scope>
    <source>
        <strain evidence="3">CHS0354</strain>
    </source>
</reference>
<feature type="compositionally biased region" description="Low complexity" evidence="1">
    <location>
        <begin position="243"/>
        <end position="261"/>
    </location>
</feature>
<keyword evidence="4" id="KW-1185">Reference proteome</keyword>
<feature type="compositionally biased region" description="Polar residues" evidence="1">
    <location>
        <begin position="281"/>
        <end position="291"/>
    </location>
</feature>
<feature type="compositionally biased region" description="Polar residues" evidence="1">
    <location>
        <begin position="262"/>
        <end position="271"/>
    </location>
</feature>
<dbReference type="EMBL" id="JAEAOA010000895">
    <property type="protein sequence ID" value="KAK3587996.1"/>
    <property type="molecule type" value="Genomic_DNA"/>
</dbReference>
<reference evidence="3" key="3">
    <citation type="submission" date="2023-05" db="EMBL/GenBank/DDBJ databases">
        <authorList>
            <person name="Smith C.H."/>
        </authorList>
    </citation>
    <scope>NUCLEOTIDE SEQUENCE</scope>
    <source>
        <strain evidence="3">CHS0354</strain>
        <tissue evidence="3">Mantle</tissue>
    </source>
</reference>
<accession>A0AAE0S9V2</accession>
<dbReference type="AlphaFoldDB" id="A0AAE0S9V2"/>
<evidence type="ECO:0000313" key="3">
    <source>
        <dbReference type="EMBL" id="KAK3587996.1"/>
    </source>
</evidence>
<name>A0AAE0S9V2_9BIVA</name>
<feature type="compositionally biased region" description="Basic and acidic residues" evidence="1">
    <location>
        <begin position="222"/>
        <end position="233"/>
    </location>
</feature>
<feature type="region of interest" description="Disordered" evidence="1">
    <location>
        <begin position="145"/>
        <end position="164"/>
    </location>
</feature>
<feature type="compositionally biased region" description="Polar residues" evidence="1">
    <location>
        <begin position="353"/>
        <end position="388"/>
    </location>
</feature>
<sequence length="479" mass="53068">MDALPLMFAIALSLHTCATQPWERSNSMSGSSSSTFKSMVPRNEDGDYRFVMPEASTQKQAGLTPFNGGRVGVTQIESTPNGANLYARKDQIFRQNLLKNLQRTFKQTGNSGAYGPDAEYYPLITDLQRSRSEFERRKQMALNRFRNAGNNLSNGSKRDQGRVGTLNTRAVSFTNQNSLPERQVAQLPNISHTGSWTERQLSPSNSSPYAASKQTTGAKATKGQEQENEHQEFEQPGAPSIRSGAGTPSSSVGGSSHAKSGQTAKAISTNGQEEEAEHQASEYSGTASSPSLAGKPPSVIKANFPVLPKQRPQVTPTKIQEQEVERYKSGSPSLTPLQRSVKTSIKVVPTLSPPRQHQRATTMSTTYESPRKSQVSNSIGTGWSTSNESFQNNVRGSTPGTMHQKQTNENNHFISHHDYHYERVERMDRTLRILSRLGLSHIIPFITFQFMHNHPYALPLPHFPFLIDPEYFVHTDNSD</sequence>
<comment type="caution">
    <text evidence="3">The sequence shown here is derived from an EMBL/GenBank/DDBJ whole genome shotgun (WGS) entry which is preliminary data.</text>
</comment>
<keyword evidence="2" id="KW-0732">Signal</keyword>
<feature type="signal peptide" evidence="2">
    <location>
        <begin position="1"/>
        <end position="19"/>
    </location>
</feature>